<comment type="caution">
    <text evidence="1">The sequence shown here is derived from an EMBL/GenBank/DDBJ whole genome shotgun (WGS) entry which is preliminary data.</text>
</comment>
<evidence type="ECO:0000313" key="2">
    <source>
        <dbReference type="Proteomes" id="UP000248863"/>
    </source>
</evidence>
<dbReference type="EMBL" id="NPEU01000007">
    <property type="protein sequence ID" value="RAI41913.1"/>
    <property type="molecule type" value="Genomic_DNA"/>
</dbReference>
<evidence type="ECO:0000313" key="1">
    <source>
        <dbReference type="EMBL" id="RAI41913.1"/>
    </source>
</evidence>
<dbReference type="RefSeq" id="WP_111355290.1">
    <property type="nucleotide sequence ID" value="NZ_NPEU01000007.1"/>
</dbReference>
<protein>
    <submittedName>
        <fullName evidence="1">Uncharacterized protein</fullName>
    </submittedName>
</protein>
<keyword evidence="2" id="KW-1185">Reference proteome</keyword>
<dbReference type="OrthoDB" id="7864211at2"/>
<sequence>MRDLSHDQRHRKLRTLARAAEYASVEEMLEACTEAATVPAICTEFGCSHTTRTDRDADSARCEACGRNTVASAIVLAYFA</sequence>
<name>A0A327KW26_9BRAD</name>
<gene>
    <name evidence="1" type="ORF">CH338_01595</name>
</gene>
<accession>A0A327KW26</accession>
<dbReference type="Proteomes" id="UP000248863">
    <property type="component" value="Unassembled WGS sequence"/>
</dbReference>
<proteinExistence type="predicted"/>
<dbReference type="AlphaFoldDB" id="A0A327KW26"/>
<reference evidence="1 2" key="1">
    <citation type="submission" date="2017-07" db="EMBL/GenBank/DDBJ databases">
        <title>Draft Genome Sequences of Select Purple Nonsulfur Bacteria.</title>
        <authorList>
            <person name="Lasarre B."/>
            <person name="Mckinlay J.B."/>
        </authorList>
    </citation>
    <scope>NUCLEOTIDE SEQUENCE [LARGE SCALE GENOMIC DNA]</scope>
    <source>
        <strain evidence="1 2">DSM 11907</strain>
    </source>
</reference>
<organism evidence="1 2">
    <name type="scientific">Rhodoplanes elegans</name>
    <dbReference type="NCBI Taxonomy" id="29408"/>
    <lineage>
        <taxon>Bacteria</taxon>
        <taxon>Pseudomonadati</taxon>
        <taxon>Pseudomonadota</taxon>
        <taxon>Alphaproteobacteria</taxon>
        <taxon>Hyphomicrobiales</taxon>
        <taxon>Nitrobacteraceae</taxon>
        <taxon>Rhodoplanes</taxon>
    </lineage>
</organism>